<sequence>IIQKKGVVQERSIDFPSITFVPQMQEIAEGYRWMDFNNIIGDCNISWVKEFYANALGRADDDYTSYVRGVEISYAP</sequence>
<keyword evidence="2" id="KW-1185">Reference proteome</keyword>
<feature type="non-terminal residue" evidence="1">
    <location>
        <position position="76"/>
    </location>
</feature>
<proteinExistence type="predicted"/>
<gene>
    <name evidence="1" type="ORF">A2U01_0100035</name>
</gene>
<organism evidence="1 2">
    <name type="scientific">Trifolium medium</name>
    <dbReference type="NCBI Taxonomy" id="97028"/>
    <lineage>
        <taxon>Eukaryota</taxon>
        <taxon>Viridiplantae</taxon>
        <taxon>Streptophyta</taxon>
        <taxon>Embryophyta</taxon>
        <taxon>Tracheophyta</taxon>
        <taxon>Spermatophyta</taxon>
        <taxon>Magnoliopsida</taxon>
        <taxon>eudicotyledons</taxon>
        <taxon>Gunneridae</taxon>
        <taxon>Pentapetalae</taxon>
        <taxon>rosids</taxon>
        <taxon>fabids</taxon>
        <taxon>Fabales</taxon>
        <taxon>Fabaceae</taxon>
        <taxon>Papilionoideae</taxon>
        <taxon>50 kb inversion clade</taxon>
        <taxon>NPAAA clade</taxon>
        <taxon>Hologalegina</taxon>
        <taxon>IRL clade</taxon>
        <taxon>Trifolieae</taxon>
        <taxon>Trifolium</taxon>
    </lineage>
</organism>
<dbReference type="AlphaFoldDB" id="A0A392URV7"/>
<dbReference type="EMBL" id="LXQA010958588">
    <property type="protein sequence ID" value="MCI78764.1"/>
    <property type="molecule type" value="Genomic_DNA"/>
</dbReference>
<reference evidence="1 2" key="1">
    <citation type="journal article" date="2018" name="Front. Plant Sci.">
        <title>Red Clover (Trifolium pratense) and Zigzag Clover (T. medium) - A Picture of Genomic Similarities and Differences.</title>
        <authorList>
            <person name="Dluhosova J."/>
            <person name="Istvanek J."/>
            <person name="Nedelnik J."/>
            <person name="Repkova J."/>
        </authorList>
    </citation>
    <scope>NUCLEOTIDE SEQUENCE [LARGE SCALE GENOMIC DNA]</scope>
    <source>
        <strain evidence="2">cv. 10/8</strain>
        <tissue evidence="1">Leaf</tissue>
    </source>
</reference>
<comment type="caution">
    <text evidence="1">The sequence shown here is derived from an EMBL/GenBank/DDBJ whole genome shotgun (WGS) entry which is preliminary data.</text>
</comment>
<feature type="non-terminal residue" evidence="1">
    <location>
        <position position="1"/>
    </location>
</feature>
<dbReference type="Proteomes" id="UP000265520">
    <property type="component" value="Unassembled WGS sequence"/>
</dbReference>
<evidence type="ECO:0000313" key="2">
    <source>
        <dbReference type="Proteomes" id="UP000265520"/>
    </source>
</evidence>
<accession>A0A392URV7</accession>
<name>A0A392URV7_9FABA</name>
<evidence type="ECO:0000313" key="1">
    <source>
        <dbReference type="EMBL" id="MCI78764.1"/>
    </source>
</evidence>
<protein>
    <submittedName>
        <fullName evidence="1">Uncharacterized protein</fullName>
    </submittedName>
</protein>